<dbReference type="EMBL" id="CP111022">
    <property type="protein sequence ID" value="WAR19617.1"/>
    <property type="molecule type" value="Genomic_DNA"/>
</dbReference>
<dbReference type="Proteomes" id="UP001164746">
    <property type="component" value="Chromosome 11"/>
</dbReference>
<keyword evidence="1" id="KW-0812">Transmembrane</keyword>
<keyword evidence="1" id="KW-0472">Membrane</keyword>
<sequence>MDDILVAFTVLILSLTQCVLGGKPDYCNTQGGVVKYCEYGCCDDRLNYEKCCAHINVALVIGAVVGTLVFIAILAGVVAYCFICKRNKDTSDGVKYTVSSGEEP</sequence>
<name>A0ABY7FF64_MYAAR</name>
<feature type="transmembrane region" description="Helical" evidence="1">
    <location>
        <begin position="55"/>
        <end position="83"/>
    </location>
</feature>
<organism evidence="3 4">
    <name type="scientific">Mya arenaria</name>
    <name type="common">Soft-shell clam</name>
    <dbReference type="NCBI Taxonomy" id="6604"/>
    <lineage>
        <taxon>Eukaryota</taxon>
        <taxon>Metazoa</taxon>
        <taxon>Spiralia</taxon>
        <taxon>Lophotrochozoa</taxon>
        <taxon>Mollusca</taxon>
        <taxon>Bivalvia</taxon>
        <taxon>Autobranchia</taxon>
        <taxon>Heteroconchia</taxon>
        <taxon>Euheterodonta</taxon>
        <taxon>Imparidentia</taxon>
        <taxon>Neoheterodontei</taxon>
        <taxon>Myida</taxon>
        <taxon>Myoidea</taxon>
        <taxon>Myidae</taxon>
        <taxon>Mya</taxon>
    </lineage>
</organism>
<keyword evidence="4" id="KW-1185">Reference proteome</keyword>
<gene>
    <name evidence="3" type="ORF">MAR_001455</name>
</gene>
<reference evidence="3" key="1">
    <citation type="submission" date="2022-11" db="EMBL/GenBank/DDBJ databases">
        <title>Centuries of genome instability and evolution in soft-shell clam transmissible cancer (bioRxiv).</title>
        <authorList>
            <person name="Hart S.F.M."/>
            <person name="Yonemitsu M.A."/>
            <person name="Giersch R.M."/>
            <person name="Beal B.F."/>
            <person name="Arriagada G."/>
            <person name="Davis B.W."/>
            <person name="Ostrander E.A."/>
            <person name="Goff S.P."/>
            <person name="Metzger M.J."/>
        </authorList>
    </citation>
    <scope>NUCLEOTIDE SEQUENCE</scope>
    <source>
        <strain evidence="3">MELC-2E11</strain>
        <tissue evidence="3">Siphon/mantle</tissue>
    </source>
</reference>
<evidence type="ECO:0000313" key="4">
    <source>
        <dbReference type="Proteomes" id="UP001164746"/>
    </source>
</evidence>
<feature type="chain" id="PRO_5046487163" evidence="2">
    <location>
        <begin position="22"/>
        <end position="104"/>
    </location>
</feature>
<keyword evidence="2" id="KW-0732">Signal</keyword>
<evidence type="ECO:0000256" key="2">
    <source>
        <dbReference type="SAM" id="SignalP"/>
    </source>
</evidence>
<accession>A0ABY7FF64</accession>
<keyword evidence="1" id="KW-1133">Transmembrane helix</keyword>
<evidence type="ECO:0000256" key="1">
    <source>
        <dbReference type="SAM" id="Phobius"/>
    </source>
</evidence>
<feature type="signal peptide" evidence="2">
    <location>
        <begin position="1"/>
        <end position="21"/>
    </location>
</feature>
<proteinExistence type="predicted"/>
<evidence type="ECO:0000313" key="3">
    <source>
        <dbReference type="EMBL" id="WAR19617.1"/>
    </source>
</evidence>
<protein>
    <submittedName>
        <fullName evidence="3">Uncharacterized protein</fullName>
    </submittedName>
</protein>